<dbReference type="InterPro" id="IPR012292">
    <property type="entry name" value="Globin/Proto"/>
</dbReference>
<evidence type="ECO:0000313" key="6">
    <source>
        <dbReference type="Proteomes" id="UP001597387"/>
    </source>
</evidence>
<keyword evidence="4" id="KW-0408">Iron</keyword>
<comment type="caution">
    <text evidence="5">The sequence shown here is derived from an EMBL/GenBank/DDBJ whole genome shotgun (WGS) entry which is preliminary data.</text>
</comment>
<reference evidence="6" key="1">
    <citation type="journal article" date="2019" name="Int. J. Syst. Evol. Microbiol.">
        <title>The Global Catalogue of Microorganisms (GCM) 10K type strain sequencing project: providing services to taxonomists for standard genome sequencing and annotation.</title>
        <authorList>
            <consortium name="The Broad Institute Genomics Platform"/>
            <consortium name="The Broad Institute Genome Sequencing Center for Infectious Disease"/>
            <person name="Wu L."/>
            <person name="Ma J."/>
        </authorList>
    </citation>
    <scope>NUCLEOTIDE SEQUENCE [LARGE SCALE GENOMIC DNA]</scope>
    <source>
        <strain evidence="6">KCTC 42217</strain>
    </source>
</reference>
<evidence type="ECO:0000256" key="3">
    <source>
        <dbReference type="ARBA" id="ARBA00022723"/>
    </source>
</evidence>
<keyword evidence="2" id="KW-0349">Heme</keyword>
<dbReference type="InterPro" id="IPR001486">
    <property type="entry name" value="Hemoglobin_trunc"/>
</dbReference>
<evidence type="ECO:0000313" key="5">
    <source>
        <dbReference type="EMBL" id="MFD2163753.1"/>
    </source>
</evidence>
<evidence type="ECO:0000256" key="1">
    <source>
        <dbReference type="ARBA" id="ARBA00022448"/>
    </source>
</evidence>
<keyword evidence="6" id="KW-1185">Reference proteome</keyword>
<proteinExistence type="predicted"/>
<name>A0ABW4ZNS2_9SPHI</name>
<dbReference type="Pfam" id="PF01152">
    <property type="entry name" value="Bac_globin"/>
    <property type="match status" value="1"/>
</dbReference>
<gene>
    <name evidence="5" type="ORF">ACFSJU_15200</name>
</gene>
<evidence type="ECO:0000256" key="4">
    <source>
        <dbReference type="ARBA" id="ARBA00023004"/>
    </source>
</evidence>
<protein>
    <submittedName>
        <fullName evidence="5">Group III truncated hemoglobin</fullName>
    </submittedName>
</protein>
<dbReference type="SUPFAM" id="SSF46458">
    <property type="entry name" value="Globin-like"/>
    <property type="match status" value="1"/>
</dbReference>
<dbReference type="InterPro" id="IPR009050">
    <property type="entry name" value="Globin-like_sf"/>
</dbReference>
<dbReference type="Gene3D" id="1.10.490.10">
    <property type="entry name" value="Globins"/>
    <property type="match status" value="1"/>
</dbReference>
<sequence length="128" mass="14519">MKTDIQGLSDIIIFVNTFYSKVQNDDLIGPIFNSVISDWQPHLDKMYLFWNAALFGVPGFKGNPFAKHAPLPIEGKHFERWLLLFNDTIDSHFEGEMATETKKRAGLMAAMFLTKLENMKGGPDKVIV</sequence>
<keyword evidence="1" id="KW-0813">Transport</keyword>
<keyword evidence="3" id="KW-0479">Metal-binding</keyword>
<dbReference type="RefSeq" id="WP_255900294.1">
    <property type="nucleotide sequence ID" value="NZ_JAFMZO010000002.1"/>
</dbReference>
<evidence type="ECO:0000256" key="2">
    <source>
        <dbReference type="ARBA" id="ARBA00022617"/>
    </source>
</evidence>
<dbReference type="Proteomes" id="UP001597387">
    <property type="component" value="Unassembled WGS sequence"/>
</dbReference>
<accession>A0ABW4ZNS2</accession>
<dbReference type="CDD" id="cd08916">
    <property type="entry name" value="TrHb3_P"/>
    <property type="match status" value="1"/>
</dbReference>
<organism evidence="5 6">
    <name type="scientific">Paradesertivirga mongoliensis</name>
    <dbReference type="NCBI Taxonomy" id="2100740"/>
    <lineage>
        <taxon>Bacteria</taxon>
        <taxon>Pseudomonadati</taxon>
        <taxon>Bacteroidota</taxon>
        <taxon>Sphingobacteriia</taxon>
        <taxon>Sphingobacteriales</taxon>
        <taxon>Sphingobacteriaceae</taxon>
        <taxon>Paradesertivirga</taxon>
    </lineage>
</organism>
<dbReference type="EMBL" id="JBHUHZ010000002">
    <property type="protein sequence ID" value="MFD2163753.1"/>
    <property type="molecule type" value="Genomic_DNA"/>
</dbReference>